<gene>
    <name evidence="5" type="ORF">ACAOBT_LOCUS13972</name>
</gene>
<evidence type="ECO:0000256" key="1">
    <source>
        <dbReference type="ARBA" id="ARBA00022737"/>
    </source>
</evidence>
<dbReference type="PROSITE" id="PS50012">
    <property type="entry name" value="RCC1_3"/>
    <property type="match status" value="5"/>
</dbReference>
<dbReference type="InterPro" id="IPR058923">
    <property type="entry name" value="RCC1-like_dom"/>
</dbReference>
<evidence type="ECO:0000256" key="3">
    <source>
        <dbReference type="SAM" id="MobiDB-lite"/>
    </source>
</evidence>
<dbReference type="EMBL" id="CAKOFQ010006894">
    <property type="protein sequence ID" value="CAH1980423.1"/>
    <property type="molecule type" value="Genomic_DNA"/>
</dbReference>
<evidence type="ECO:0000259" key="4">
    <source>
        <dbReference type="Pfam" id="PF25390"/>
    </source>
</evidence>
<dbReference type="Gene3D" id="2.130.10.30">
    <property type="entry name" value="Regulator of chromosome condensation 1/beta-lactamase-inhibitor protein II"/>
    <property type="match status" value="2"/>
</dbReference>
<reference evidence="5" key="1">
    <citation type="submission" date="2022-03" db="EMBL/GenBank/DDBJ databases">
        <authorList>
            <person name="Sayadi A."/>
        </authorList>
    </citation>
    <scope>NUCLEOTIDE SEQUENCE</scope>
</reference>
<feature type="repeat" description="RCC1" evidence="2">
    <location>
        <begin position="234"/>
        <end position="309"/>
    </location>
</feature>
<name>A0A9P0KYG4_ACAOB</name>
<dbReference type="InterPro" id="IPR009091">
    <property type="entry name" value="RCC1/BLIP-II"/>
</dbReference>
<evidence type="ECO:0000313" key="5">
    <source>
        <dbReference type="EMBL" id="CAH1980423.1"/>
    </source>
</evidence>
<dbReference type="AlphaFoldDB" id="A0A9P0KYG4"/>
<comment type="caution">
    <text evidence="5">The sequence shown here is derived from an EMBL/GenBank/DDBJ whole genome shotgun (WGS) entry which is preliminary data.</text>
</comment>
<feature type="compositionally biased region" description="Acidic residues" evidence="3">
    <location>
        <begin position="24"/>
        <end position="35"/>
    </location>
</feature>
<dbReference type="PRINTS" id="PR00633">
    <property type="entry name" value="RCCNDNSATION"/>
</dbReference>
<dbReference type="GO" id="GO:0016020">
    <property type="term" value="C:membrane"/>
    <property type="evidence" value="ECO:0007669"/>
    <property type="project" value="TreeGrafter"/>
</dbReference>
<evidence type="ECO:0000256" key="2">
    <source>
        <dbReference type="PROSITE-ProRule" id="PRU00235"/>
    </source>
</evidence>
<dbReference type="PANTHER" id="PTHR46207:SF1">
    <property type="entry name" value="PROTEIN RCC2"/>
    <property type="match status" value="1"/>
</dbReference>
<sequence>MSTKRKRAPGKKPVNKKGKRHEDSEVDSDLSDNSDNENTTQPDEVLIAGHGDVMDEATPLPKELLNSMIKPAGQLVFFGNVNWDTMGKREVKGQKVHPNVHVPHRFTDLRIRYVASGCVSVHNVVVNEQGQAMTFGRNTSGQLGLDNTESKTTPTLVPALANMNIIGAACGRNHTLFLTDTGTVYACGDNRSGQCGVGNLQPQILTPTRINYRGPPIIKVGCGAEFSVILDVKGGLHSFGLPEYGQLGHNTDGKYFKTSTKLCFNYQTSPKRIVLYIEKTKDGHVAPVDVQQIVDFSCGQNHTVAIDSKKRAFSWGFGGFGRLGHAEQKDEMVPRLIKYFDSQSRGVRSVHCGSTYSLAITEHNGLFMFGQTRKTGEANMYPKPIHDLAGWVIKYVGTAQTSIVVAADETVISWGGSPCYGELGYGEMQKSSTVPKEVTKLSGYKILGLTMGLCFTLMIAANDTDDQKEKVAKLPEYKPAV</sequence>
<keyword evidence="6" id="KW-1185">Reference proteome</keyword>
<organism evidence="5 6">
    <name type="scientific">Acanthoscelides obtectus</name>
    <name type="common">Bean weevil</name>
    <name type="synonym">Bruchus obtectus</name>
    <dbReference type="NCBI Taxonomy" id="200917"/>
    <lineage>
        <taxon>Eukaryota</taxon>
        <taxon>Metazoa</taxon>
        <taxon>Ecdysozoa</taxon>
        <taxon>Arthropoda</taxon>
        <taxon>Hexapoda</taxon>
        <taxon>Insecta</taxon>
        <taxon>Pterygota</taxon>
        <taxon>Neoptera</taxon>
        <taxon>Endopterygota</taxon>
        <taxon>Coleoptera</taxon>
        <taxon>Polyphaga</taxon>
        <taxon>Cucujiformia</taxon>
        <taxon>Chrysomeloidea</taxon>
        <taxon>Chrysomelidae</taxon>
        <taxon>Bruchinae</taxon>
        <taxon>Bruchini</taxon>
        <taxon>Acanthoscelides</taxon>
    </lineage>
</organism>
<feature type="repeat" description="RCC1" evidence="2">
    <location>
        <begin position="182"/>
        <end position="233"/>
    </location>
</feature>
<feature type="repeat" description="RCC1" evidence="2">
    <location>
        <begin position="409"/>
        <end position="462"/>
    </location>
</feature>
<feature type="compositionally biased region" description="Basic residues" evidence="3">
    <location>
        <begin position="1"/>
        <end position="19"/>
    </location>
</feature>
<dbReference type="InterPro" id="IPR028641">
    <property type="entry name" value="RCC2"/>
</dbReference>
<dbReference type="GO" id="GO:0031267">
    <property type="term" value="F:small GTPase binding"/>
    <property type="evidence" value="ECO:0007669"/>
    <property type="project" value="TreeGrafter"/>
</dbReference>
<feature type="repeat" description="RCC1" evidence="2">
    <location>
        <begin position="130"/>
        <end position="181"/>
    </location>
</feature>
<dbReference type="PROSITE" id="PS00626">
    <property type="entry name" value="RCC1_2"/>
    <property type="match status" value="2"/>
</dbReference>
<feature type="domain" description="RCC1-like" evidence="4">
    <location>
        <begin position="75"/>
        <end position="457"/>
    </location>
</feature>
<dbReference type="Pfam" id="PF25390">
    <property type="entry name" value="WD40_RLD"/>
    <property type="match status" value="1"/>
</dbReference>
<dbReference type="Proteomes" id="UP001152888">
    <property type="component" value="Unassembled WGS sequence"/>
</dbReference>
<feature type="repeat" description="RCC1" evidence="2">
    <location>
        <begin position="310"/>
        <end position="363"/>
    </location>
</feature>
<dbReference type="SUPFAM" id="SSF50985">
    <property type="entry name" value="RCC1/BLIP-II"/>
    <property type="match status" value="1"/>
</dbReference>
<protein>
    <recommendedName>
        <fullName evidence="4">RCC1-like domain-containing protein</fullName>
    </recommendedName>
</protein>
<proteinExistence type="predicted"/>
<dbReference type="OrthoDB" id="297375at2759"/>
<accession>A0A9P0KYG4</accession>
<keyword evidence="1" id="KW-0677">Repeat</keyword>
<feature type="region of interest" description="Disordered" evidence="3">
    <location>
        <begin position="1"/>
        <end position="42"/>
    </location>
</feature>
<evidence type="ECO:0000313" key="6">
    <source>
        <dbReference type="Proteomes" id="UP001152888"/>
    </source>
</evidence>
<dbReference type="InterPro" id="IPR000408">
    <property type="entry name" value="Reg_chr_condens"/>
</dbReference>
<dbReference type="PANTHER" id="PTHR46207">
    <property type="entry name" value="PROTEIN RCC2"/>
    <property type="match status" value="1"/>
</dbReference>